<keyword evidence="2" id="KW-0812">Transmembrane</keyword>
<accession>A0A5R9GHT6</accession>
<dbReference type="Proteomes" id="UP000309676">
    <property type="component" value="Unassembled WGS sequence"/>
</dbReference>
<feature type="domain" description="DUF1980" evidence="4">
    <location>
        <begin position="155"/>
        <end position="290"/>
    </location>
</feature>
<dbReference type="OrthoDB" id="9770408at2"/>
<dbReference type="AlphaFoldDB" id="A0A5R9GHT6"/>
<feature type="domain" description="DUF1980" evidence="3">
    <location>
        <begin position="7"/>
        <end position="114"/>
    </location>
</feature>
<dbReference type="PANTHER" id="PTHR40047:SF1">
    <property type="entry name" value="UPF0703 PROTEIN YCGQ"/>
    <property type="match status" value="1"/>
</dbReference>
<evidence type="ECO:0000313" key="5">
    <source>
        <dbReference type="EMBL" id="TLS52363.1"/>
    </source>
</evidence>
<feature type="transmembrane region" description="Helical" evidence="2">
    <location>
        <begin position="44"/>
        <end position="63"/>
    </location>
</feature>
<dbReference type="InterPro" id="IPR015402">
    <property type="entry name" value="DUF1980"/>
</dbReference>
<evidence type="ECO:0000256" key="1">
    <source>
        <dbReference type="SAM" id="MobiDB-lite"/>
    </source>
</evidence>
<keyword evidence="6" id="KW-1185">Reference proteome</keyword>
<evidence type="ECO:0000313" key="6">
    <source>
        <dbReference type="Proteomes" id="UP000309676"/>
    </source>
</evidence>
<dbReference type="Pfam" id="PF21537">
    <property type="entry name" value="DUF1980_C"/>
    <property type="match status" value="1"/>
</dbReference>
<dbReference type="InterPro" id="IPR052955">
    <property type="entry name" value="UPF0703_membrane_permease"/>
</dbReference>
<dbReference type="InterPro" id="IPR048447">
    <property type="entry name" value="DUF1980_C"/>
</dbReference>
<feature type="transmembrane region" description="Helical" evidence="2">
    <location>
        <begin position="6"/>
        <end position="23"/>
    </location>
</feature>
<feature type="region of interest" description="Disordered" evidence="1">
    <location>
        <begin position="120"/>
        <end position="142"/>
    </location>
</feature>
<gene>
    <name evidence="5" type="ORF">FE782_10340</name>
</gene>
<dbReference type="RefSeq" id="WP_138194019.1">
    <property type="nucleotide sequence ID" value="NZ_VCIW01000005.1"/>
</dbReference>
<evidence type="ECO:0000259" key="4">
    <source>
        <dbReference type="Pfam" id="PF21537"/>
    </source>
</evidence>
<comment type="caution">
    <text evidence="5">The sequence shown here is derived from an EMBL/GenBank/DDBJ whole genome shotgun (WGS) entry which is preliminary data.</text>
</comment>
<sequence>MTIHRLLRAFVAAGFSTYIIYLVKVDALQYYIAPRMEIFVKLSAIVLMMFAVVQAFSMFVGARGRHVDCGCDHPPSPSLWRNALTYGLLFSPLVLGYFLPDLALGSDLVDKKGIVLSRSEPGTPAIPREETPVRTPLPSSESLQDDQLLRSFQTGDLYEDQYASLAVRLMKQDPMVVREDAYLEIITAIDLFLNRFVGKSVQIEGFAYRTEEMAADEFVVARMAMDCCSADATPYGFLVQSQEASRFAEDTWIRVTGTIGTADWGGVEIVKIEAAEVAGIDSPETPYVYPNYEALDELPARD</sequence>
<keyword evidence="2" id="KW-0472">Membrane</keyword>
<name>A0A5R9GHT6_9BACL</name>
<keyword evidence="2" id="KW-1133">Transmembrane helix</keyword>
<proteinExistence type="predicted"/>
<dbReference type="EMBL" id="VCIW01000005">
    <property type="protein sequence ID" value="TLS52363.1"/>
    <property type="molecule type" value="Genomic_DNA"/>
</dbReference>
<dbReference type="Pfam" id="PF09323">
    <property type="entry name" value="DUF1980"/>
    <property type="match status" value="1"/>
</dbReference>
<reference evidence="5 6" key="1">
    <citation type="submission" date="2019-05" db="EMBL/GenBank/DDBJ databases">
        <authorList>
            <person name="Narsing Rao M.P."/>
            <person name="Li W.J."/>
        </authorList>
    </citation>
    <scope>NUCLEOTIDE SEQUENCE [LARGE SCALE GENOMIC DNA]</scope>
    <source>
        <strain evidence="5 6">SYSU_K30003</strain>
    </source>
</reference>
<dbReference type="InterPro" id="IPR048493">
    <property type="entry name" value="DUF1980_N"/>
</dbReference>
<evidence type="ECO:0000259" key="3">
    <source>
        <dbReference type="Pfam" id="PF09323"/>
    </source>
</evidence>
<organism evidence="5 6">
    <name type="scientific">Paenibacillus antri</name>
    <dbReference type="NCBI Taxonomy" id="2582848"/>
    <lineage>
        <taxon>Bacteria</taxon>
        <taxon>Bacillati</taxon>
        <taxon>Bacillota</taxon>
        <taxon>Bacilli</taxon>
        <taxon>Bacillales</taxon>
        <taxon>Paenibacillaceae</taxon>
        <taxon>Paenibacillus</taxon>
    </lineage>
</organism>
<dbReference type="PANTHER" id="PTHR40047">
    <property type="entry name" value="UPF0703 PROTEIN YCGQ"/>
    <property type="match status" value="1"/>
</dbReference>
<protein>
    <submittedName>
        <fullName evidence="5">TIGR03943 family protein</fullName>
    </submittedName>
</protein>
<dbReference type="NCBIfam" id="TIGR03943">
    <property type="entry name" value="TIGR03943 family putative permease subunit"/>
    <property type="match status" value="1"/>
</dbReference>
<evidence type="ECO:0000256" key="2">
    <source>
        <dbReference type="SAM" id="Phobius"/>
    </source>
</evidence>